<keyword evidence="3" id="KW-0808">Transferase</keyword>
<feature type="domain" description="Protein kinase" evidence="8">
    <location>
        <begin position="28"/>
        <end position="322"/>
    </location>
</feature>
<protein>
    <submittedName>
        <fullName evidence="10">Kinase-like protein</fullName>
    </submittedName>
</protein>
<accession>A0A0F7SN12</accession>
<keyword evidence="4" id="KW-0547">Nucleotide-binding</keyword>
<dbReference type="GO" id="GO:0004674">
    <property type="term" value="F:protein serine/threonine kinase activity"/>
    <property type="evidence" value="ECO:0007669"/>
    <property type="project" value="UniProtKB-KW"/>
</dbReference>
<dbReference type="SUPFAM" id="SSF56112">
    <property type="entry name" value="Protein kinase-like (PK-like)"/>
    <property type="match status" value="1"/>
</dbReference>
<keyword evidence="5 10" id="KW-0418">Kinase</keyword>
<evidence type="ECO:0000256" key="5">
    <source>
        <dbReference type="ARBA" id="ARBA00022777"/>
    </source>
</evidence>
<evidence type="ECO:0000256" key="4">
    <source>
        <dbReference type="ARBA" id="ARBA00022741"/>
    </source>
</evidence>
<evidence type="ECO:0000259" key="8">
    <source>
        <dbReference type="PROSITE" id="PS50011"/>
    </source>
</evidence>
<dbReference type="SMART" id="SM00220">
    <property type="entry name" value="S_TKc"/>
    <property type="match status" value="1"/>
</dbReference>
<dbReference type="GO" id="GO:0005524">
    <property type="term" value="F:ATP binding"/>
    <property type="evidence" value="ECO:0007669"/>
    <property type="project" value="UniProtKB-KW"/>
</dbReference>
<evidence type="ECO:0000256" key="2">
    <source>
        <dbReference type="ARBA" id="ARBA00022553"/>
    </source>
</evidence>
<proteinExistence type="predicted"/>
<dbReference type="PROSITE" id="PS50011">
    <property type="entry name" value="PROTEIN_KINASE_DOM"/>
    <property type="match status" value="1"/>
</dbReference>
<dbReference type="InterPro" id="IPR000961">
    <property type="entry name" value="AGC-kinase_C"/>
</dbReference>
<dbReference type="SMART" id="SM00133">
    <property type="entry name" value="S_TK_X"/>
    <property type="match status" value="1"/>
</dbReference>
<evidence type="ECO:0000256" key="1">
    <source>
        <dbReference type="ARBA" id="ARBA00022527"/>
    </source>
</evidence>
<dbReference type="InterPro" id="IPR011009">
    <property type="entry name" value="Kinase-like_dom_sf"/>
</dbReference>
<feature type="compositionally biased region" description="Polar residues" evidence="7">
    <location>
        <begin position="570"/>
        <end position="581"/>
    </location>
</feature>
<name>A0A0F7SN12_PHARH</name>
<feature type="compositionally biased region" description="Low complexity" evidence="7">
    <location>
        <begin position="594"/>
        <end position="615"/>
    </location>
</feature>
<feature type="compositionally biased region" description="Polar residues" evidence="7">
    <location>
        <begin position="655"/>
        <end position="677"/>
    </location>
</feature>
<dbReference type="Gene3D" id="1.10.510.10">
    <property type="entry name" value="Transferase(Phosphotransferase) domain 1"/>
    <property type="match status" value="2"/>
</dbReference>
<feature type="region of interest" description="Disordered" evidence="7">
    <location>
        <begin position="1"/>
        <end position="22"/>
    </location>
</feature>
<evidence type="ECO:0000256" key="6">
    <source>
        <dbReference type="ARBA" id="ARBA00022840"/>
    </source>
</evidence>
<keyword evidence="6" id="KW-0067">ATP-binding</keyword>
<feature type="compositionally biased region" description="Polar residues" evidence="7">
    <location>
        <begin position="616"/>
        <end position="632"/>
    </location>
</feature>
<feature type="region of interest" description="Disordered" evidence="7">
    <location>
        <begin position="550"/>
        <end position="719"/>
    </location>
</feature>
<feature type="compositionally biased region" description="Basic and acidic residues" evidence="7">
    <location>
        <begin position="559"/>
        <end position="568"/>
    </location>
</feature>
<dbReference type="CDD" id="cd05123">
    <property type="entry name" value="STKc_AGC"/>
    <property type="match status" value="1"/>
</dbReference>
<dbReference type="Pfam" id="PF00069">
    <property type="entry name" value="Pkinase"/>
    <property type="match status" value="2"/>
</dbReference>
<keyword evidence="2" id="KW-0597">Phosphoprotein</keyword>
<dbReference type="InterPro" id="IPR017892">
    <property type="entry name" value="Pkinase_C"/>
</dbReference>
<dbReference type="InterPro" id="IPR008271">
    <property type="entry name" value="Ser/Thr_kinase_AS"/>
</dbReference>
<feature type="compositionally biased region" description="Low complexity" evidence="7">
    <location>
        <begin position="641"/>
        <end position="654"/>
    </location>
</feature>
<dbReference type="InterPro" id="IPR045270">
    <property type="entry name" value="STKc_AGC"/>
</dbReference>
<evidence type="ECO:0000313" key="10">
    <source>
        <dbReference type="EMBL" id="CDZ98492.1"/>
    </source>
</evidence>
<dbReference type="PROSITE" id="PS00108">
    <property type="entry name" value="PROTEIN_KINASE_ST"/>
    <property type="match status" value="1"/>
</dbReference>
<keyword evidence="1" id="KW-0723">Serine/threonine-protein kinase</keyword>
<dbReference type="InterPro" id="IPR000719">
    <property type="entry name" value="Prot_kinase_dom"/>
</dbReference>
<evidence type="ECO:0000259" key="9">
    <source>
        <dbReference type="PROSITE" id="PS51285"/>
    </source>
</evidence>
<sequence length="731" mass="80956">MALSTPPRKTGPAEGKKKKKKKTEISDFELMRVLGKGCAGKVLLVRSKATPGGKVFALKSIVKQLQHTLTEQSVLKRMSKEIRNPFVVHLHHSFHDAHNLFLVMDFHPGGDLATQLGRWGRFEKDRARFYAAEIVEGVQGLHASGIIYRDLKPENILLDQAGHLVLTDFGLSKDFSRKPISISPVTLGDGTLPQFELKSDFKSSRKRPSGEEHYVGDGALDSTNTFCGTAEYLAPEVIQGFSYTYNIDWWSFGTVLYEMLVGITPFYAPNHANMYHQVLHDKLLFPEDRPFDQDTKSLLRGLLQRNPALRLEEPRIKNHPYFSMIDWDHVYHKRYIPPYAPPTDENEKDLQNFDESFLDMIPSVEAEEGGGLAAAPSSQSAAAAAAACLDDRQSLFDGYSYRDLDTASIVHEEDGLVNPFNQSSTYISRTDFDIEYNPVSDKGAHIPTDLQSVICNHGHILDDPTSPTGSSFLSSEQRKGGMPFDRSVTLSAIGLVALAPSAVDGLCKYPVSSVEGLAEKNGTKGSTLLSRGVVDRYRFGLIKRRTSESLSRSENVKNFSRDGSDKLKSSRTILRRTNNPEPVTPSYLGTPAPSKDLLSVDSSSSRRGLSFRTSSFNRQTSSSTNRNLSATTDRPHSLIISTSSFRSDFNRSSSPRGTPFSTSNSSRFLPQRSTSGLSLKRRVDGRSTVTLSVDENDPFGMASPTRISSGQKIKKYSKAGSEKVKNLFNKN</sequence>
<evidence type="ECO:0000256" key="3">
    <source>
        <dbReference type="ARBA" id="ARBA00022679"/>
    </source>
</evidence>
<dbReference type="PANTHER" id="PTHR24351">
    <property type="entry name" value="RIBOSOMAL PROTEIN S6 KINASE"/>
    <property type="match status" value="1"/>
</dbReference>
<organism evidence="10">
    <name type="scientific">Phaffia rhodozyma</name>
    <name type="common">Yeast</name>
    <name type="synonym">Xanthophyllomyces dendrorhous</name>
    <dbReference type="NCBI Taxonomy" id="264483"/>
    <lineage>
        <taxon>Eukaryota</taxon>
        <taxon>Fungi</taxon>
        <taxon>Dikarya</taxon>
        <taxon>Basidiomycota</taxon>
        <taxon>Agaricomycotina</taxon>
        <taxon>Tremellomycetes</taxon>
        <taxon>Cystofilobasidiales</taxon>
        <taxon>Mrakiaceae</taxon>
        <taxon>Phaffia</taxon>
    </lineage>
</organism>
<dbReference type="PROSITE" id="PS51285">
    <property type="entry name" value="AGC_KINASE_CTER"/>
    <property type="match status" value="1"/>
</dbReference>
<evidence type="ECO:0000256" key="7">
    <source>
        <dbReference type="SAM" id="MobiDB-lite"/>
    </source>
</evidence>
<feature type="domain" description="AGC-kinase C-terminal" evidence="9">
    <location>
        <begin position="323"/>
        <end position="411"/>
    </location>
</feature>
<dbReference type="EMBL" id="LN483345">
    <property type="protein sequence ID" value="CDZ98492.1"/>
    <property type="molecule type" value="Genomic_DNA"/>
</dbReference>
<dbReference type="AlphaFoldDB" id="A0A0F7SN12"/>
<dbReference type="Pfam" id="PF00433">
    <property type="entry name" value="Pkinase_C"/>
    <property type="match status" value="1"/>
</dbReference>
<dbReference type="Gene3D" id="3.30.200.20">
    <property type="entry name" value="Phosphorylase Kinase, domain 1"/>
    <property type="match status" value="2"/>
</dbReference>
<reference evidence="10" key="1">
    <citation type="submission" date="2014-08" db="EMBL/GenBank/DDBJ databases">
        <authorList>
            <person name="Sharma Rahul"/>
            <person name="Thines Marco"/>
        </authorList>
    </citation>
    <scope>NUCLEOTIDE SEQUENCE</scope>
</reference>